<evidence type="ECO:0000256" key="1">
    <source>
        <dbReference type="SAM" id="MobiDB-lite"/>
    </source>
</evidence>
<evidence type="ECO:0000313" key="4">
    <source>
        <dbReference type="EMBL" id="AGF73483.1"/>
    </source>
</evidence>
<protein>
    <submittedName>
        <fullName evidence="4">Putative secreted protein</fullName>
    </submittedName>
</protein>
<organism evidence="4 5">
    <name type="scientific">Corynebacterium halotolerans YIM 70093 = DSM 44683</name>
    <dbReference type="NCBI Taxonomy" id="1121362"/>
    <lineage>
        <taxon>Bacteria</taxon>
        <taxon>Bacillati</taxon>
        <taxon>Actinomycetota</taxon>
        <taxon>Actinomycetes</taxon>
        <taxon>Mycobacteriales</taxon>
        <taxon>Corynebacteriaceae</taxon>
        <taxon>Corynebacterium</taxon>
    </lineage>
</organism>
<dbReference type="HOGENOM" id="CLU_073279_0_1_11"/>
<evidence type="ECO:0000313" key="5">
    <source>
        <dbReference type="Proteomes" id="UP000011723"/>
    </source>
</evidence>
<accession>M1NQ42</accession>
<dbReference type="AlphaFoldDB" id="M1NQ42"/>
<feature type="region of interest" description="Disordered" evidence="1">
    <location>
        <begin position="37"/>
        <end position="133"/>
    </location>
</feature>
<feature type="transmembrane region" description="Helical" evidence="2">
    <location>
        <begin position="12"/>
        <end position="34"/>
    </location>
</feature>
<dbReference type="Pfam" id="PF13399">
    <property type="entry name" value="LytR_C"/>
    <property type="match status" value="1"/>
</dbReference>
<dbReference type="eggNOG" id="ENOG50330SA">
    <property type="taxonomic scope" value="Bacteria"/>
</dbReference>
<keyword evidence="2" id="KW-0472">Membrane</keyword>
<dbReference type="InterPro" id="IPR027381">
    <property type="entry name" value="LytR/CpsA/Psr_C"/>
</dbReference>
<dbReference type="Gene3D" id="3.30.70.2390">
    <property type="match status" value="1"/>
</dbReference>
<evidence type="ECO:0000259" key="3">
    <source>
        <dbReference type="Pfam" id="PF13399"/>
    </source>
</evidence>
<feature type="domain" description="LytR/CpsA/Psr regulator C-terminal" evidence="3">
    <location>
        <begin position="132"/>
        <end position="220"/>
    </location>
</feature>
<evidence type="ECO:0000256" key="2">
    <source>
        <dbReference type="SAM" id="Phobius"/>
    </source>
</evidence>
<gene>
    <name evidence="4" type="ORF">A605_12435</name>
</gene>
<name>M1NQ42_9CORY</name>
<keyword evidence="2" id="KW-0812">Transmembrane</keyword>
<dbReference type="PATRIC" id="fig|1121362.3.peg.2526"/>
<keyword evidence="2" id="KW-1133">Transmembrane helix</keyword>
<sequence>MNQDNQTSGLPLRGLAMVLIAVALLLGLWGLYALTQDDDSDPSTAADSNGTATAPAERGTEDAGSADTPDGDREPAADAPTGTAETPADGDTDAEAGAGDGAAADPGRGTADADAPAPAGEGTGGKAPAPERLNVLNNSTVPNLAAEVSETLSEEGHRLGEVGNLADEIMPENTVFFQPGNAAAEERARKLADRVGGVAREYIDTLPDETEGANDITLVLVGQVAL</sequence>
<proteinExistence type="predicted"/>
<reference evidence="4 5" key="1">
    <citation type="journal article" date="2012" name="Stand. Genomic Sci.">
        <title>Genome sequence of the halotolerant bacterium Corynebacterium halotolerans type strain YIM 70093(T) (= DSM 44683(T)).</title>
        <authorList>
            <person name="Ruckert C."/>
            <person name="Albersmeier A."/>
            <person name="Al-Dilaimi A."/>
            <person name="Niehaus K."/>
            <person name="Szczepanowski R."/>
            <person name="Kalinowski J."/>
        </authorList>
    </citation>
    <scope>NUCLEOTIDE SEQUENCE [LARGE SCALE GENOMIC DNA]</scope>
    <source>
        <strain evidence="4">YIM 70093</strain>
    </source>
</reference>
<dbReference type="STRING" id="1121362.A605_12435"/>
<dbReference type="EMBL" id="CP003697">
    <property type="protein sequence ID" value="AGF73483.1"/>
    <property type="molecule type" value="Genomic_DNA"/>
</dbReference>
<dbReference type="Proteomes" id="UP000011723">
    <property type="component" value="Chromosome"/>
</dbReference>
<dbReference type="KEGG" id="chn:A605_12435"/>
<keyword evidence="5" id="KW-1185">Reference proteome</keyword>
<feature type="compositionally biased region" description="Low complexity" evidence="1">
    <location>
        <begin position="95"/>
        <end position="131"/>
    </location>
</feature>